<accession>A0A9R1QRF5</accession>
<sequence length="89" mass="9861">MAAESVGELLRRAAALVPAEHYALAALVAVSVVAYRLVELHVIGDLLRGLRGCRVELTFHPASEIYHCVASKCRSLHRRYIHTAARPWT</sequence>
<proteinExistence type="predicted"/>
<reference evidence="1 2" key="1">
    <citation type="submission" date="2017-09" db="EMBL/GenBank/DDBJ databases">
        <authorList>
            <consortium name="International Durum Wheat Genome Sequencing Consortium (IDWGSC)"/>
            <person name="Milanesi L."/>
        </authorList>
    </citation>
    <scope>NUCLEOTIDE SEQUENCE [LARGE SCALE GENOMIC DNA]</scope>
    <source>
        <strain evidence="2">cv. Svevo</strain>
    </source>
</reference>
<protein>
    <submittedName>
        <fullName evidence="1">Uncharacterized protein</fullName>
    </submittedName>
</protein>
<gene>
    <name evidence="1" type="ORF">TRITD_3Bv1G213750</name>
</gene>
<keyword evidence="2" id="KW-1185">Reference proteome</keyword>
<dbReference type="Gramene" id="TRITD3Bv1G213750.1">
    <property type="protein sequence ID" value="TRITD3Bv1G213750.1"/>
    <property type="gene ID" value="TRITD3Bv1G213750"/>
</dbReference>
<dbReference type="Proteomes" id="UP000324705">
    <property type="component" value="Chromosome 3B"/>
</dbReference>
<evidence type="ECO:0000313" key="2">
    <source>
        <dbReference type="Proteomes" id="UP000324705"/>
    </source>
</evidence>
<dbReference type="EMBL" id="LT934116">
    <property type="protein sequence ID" value="VAH82280.1"/>
    <property type="molecule type" value="Genomic_DNA"/>
</dbReference>
<name>A0A9R1QRF5_TRITD</name>
<dbReference type="AlphaFoldDB" id="A0A9R1QRF5"/>
<evidence type="ECO:0000313" key="1">
    <source>
        <dbReference type="EMBL" id="VAH82280.1"/>
    </source>
</evidence>
<organism evidence="1 2">
    <name type="scientific">Triticum turgidum subsp. durum</name>
    <name type="common">Durum wheat</name>
    <name type="synonym">Triticum durum</name>
    <dbReference type="NCBI Taxonomy" id="4567"/>
    <lineage>
        <taxon>Eukaryota</taxon>
        <taxon>Viridiplantae</taxon>
        <taxon>Streptophyta</taxon>
        <taxon>Embryophyta</taxon>
        <taxon>Tracheophyta</taxon>
        <taxon>Spermatophyta</taxon>
        <taxon>Magnoliopsida</taxon>
        <taxon>Liliopsida</taxon>
        <taxon>Poales</taxon>
        <taxon>Poaceae</taxon>
        <taxon>BOP clade</taxon>
        <taxon>Pooideae</taxon>
        <taxon>Triticodae</taxon>
        <taxon>Triticeae</taxon>
        <taxon>Triticinae</taxon>
        <taxon>Triticum</taxon>
    </lineage>
</organism>